<gene>
    <name evidence="2" type="ORF">OH76DRAFT_1523639</name>
</gene>
<protein>
    <submittedName>
        <fullName evidence="2">Uncharacterized protein</fullName>
    </submittedName>
</protein>
<evidence type="ECO:0000313" key="2">
    <source>
        <dbReference type="EMBL" id="RDX47624.1"/>
    </source>
</evidence>
<keyword evidence="3" id="KW-1185">Reference proteome</keyword>
<dbReference type="OrthoDB" id="3252362at2759"/>
<evidence type="ECO:0000256" key="1">
    <source>
        <dbReference type="SAM" id="MobiDB-lite"/>
    </source>
</evidence>
<organism evidence="2 3">
    <name type="scientific">Lentinus brumalis</name>
    <dbReference type="NCBI Taxonomy" id="2498619"/>
    <lineage>
        <taxon>Eukaryota</taxon>
        <taxon>Fungi</taxon>
        <taxon>Dikarya</taxon>
        <taxon>Basidiomycota</taxon>
        <taxon>Agaricomycotina</taxon>
        <taxon>Agaricomycetes</taxon>
        <taxon>Polyporales</taxon>
        <taxon>Polyporaceae</taxon>
        <taxon>Lentinus</taxon>
    </lineage>
</organism>
<dbReference type="Pfam" id="PF18759">
    <property type="entry name" value="Plavaka"/>
    <property type="match status" value="1"/>
</dbReference>
<sequence>MSRLSILVHAEGARAAPRAHFKIVSPSSSSNGGAVPFQGDHFGDYQPEDWDDYDEYQPDQDDGAMEVDEQDGEDWGEDGQGVGLANMEWEEEQDDQEGADDFEEEAAWEPPPRSEPQARGGSQSSSVYRDNEDTDSDGNTYQDSTREAQRRAHAHLRARTFPIPYTKLDPNAGKPVKDNRERTAYQQYAAANAQNPYHPFASKLDWQVARWAKMRGPGSTAVTELLEIEELVQLLGLSFKNVRELNMIIDNDLSSGRPRFIRREIIVAGEAFEVFYRDIIACVRALYGDPEFAGILVFTPERHYADPDQTIRVYFDMHTGRWWWSTQEKLEKEKPGATIVPIIISSDKTQLTVFGSKTAYPVYMTIGNLPKDVRRKPGRRGQILLAYLPSSRLDHIPSKAARSRVQANLFHTCMSTILKPLRKYGINGIEMASGDGVVRRCHPIFAMYIGDYPEQLLVTCCKTGMCPKCDIARVELGESTQPDRPLRDPNKAHEALRKADESATAFSRACREAGIKPIREPFWRNLPYVNIYRSITPDVLHQLYQGVIKHLLAWLKEAYGAEELDARARRLPPNHQIRLFLRGITTLHKVTGKVHGDICRFLLALVIGLPLREGMSPTRLVRAVRALLDFLYLARYPAHTDDTLASLRSSLAQFHADKQIFVDLGIRLHFKLPKLHSLDHYLLSIELFGTTDNYDTQHTERLHIDFAKEAYRATNHRDEFRQMTLWLERREKILYHEAYIAWRLQQHSAPGTSGSFRPSRPVAPDPRDPPPFTRIKMTKHANIKALPFDRAVNDYGATWIRDALARYIVGYRNPSLTPEEVEREAMTVSYRFATLPVFHKIKFVLEDAQQLGIMETIHDAAHACPARRDRHGRHVPARFDTVLINDGTGGPSGVQGYHIGRLRLVFRLSDAARQQLIPDVIDPGPLAYVEWFTPFTQPDPVHGLYKVSRERDRNRSLVASVIEVKNIRRSCHLFPAVTRRDGIIPREWTSSTVLDSCEDFWLNSFSDMHMYMITI</sequence>
<feature type="region of interest" description="Disordered" evidence="1">
    <location>
        <begin position="24"/>
        <end position="177"/>
    </location>
</feature>
<reference evidence="2 3" key="1">
    <citation type="journal article" date="2018" name="Biotechnol. Biofuels">
        <title>Integrative visual omics of the white-rot fungus Polyporus brumalis exposes the biotechnological potential of its oxidative enzymes for delignifying raw plant biomass.</title>
        <authorList>
            <person name="Miyauchi S."/>
            <person name="Rancon A."/>
            <person name="Drula E."/>
            <person name="Hage H."/>
            <person name="Chaduli D."/>
            <person name="Favel A."/>
            <person name="Grisel S."/>
            <person name="Henrissat B."/>
            <person name="Herpoel-Gimbert I."/>
            <person name="Ruiz-Duenas F.J."/>
            <person name="Chevret D."/>
            <person name="Hainaut M."/>
            <person name="Lin J."/>
            <person name="Wang M."/>
            <person name="Pangilinan J."/>
            <person name="Lipzen A."/>
            <person name="Lesage-Meessen L."/>
            <person name="Navarro D."/>
            <person name="Riley R."/>
            <person name="Grigoriev I.V."/>
            <person name="Zhou S."/>
            <person name="Raouche S."/>
            <person name="Rosso M.N."/>
        </authorList>
    </citation>
    <scope>NUCLEOTIDE SEQUENCE [LARGE SCALE GENOMIC DNA]</scope>
    <source>
        <strain evidence="2 3">BRFM 1820</strain>
    </source>
</reference>
<feature type="compositionally biased region" description="Acidic residues" evidence="1">
    <location>
        <begin position="88"/>
        <end position="107"/>
    </location>
</feature>
<proteinExistence type="predicted"/>
<evidence type="ECO:0000313" key="3">
    <source>
        <dbReference type="Proteomes" id="UP000256964"/>
    </source>
</evidence>
<feature type="compositionally biased region" description="Acidic residues" evidence="1">
    <location>
        <begin position="46"/>
        <end position="77"/>
    </location>
</feature>
<dbReference type="Proteomes" id="UP000256964">
    <property type="component" value="Unassembled WGS sequence"/>
</dbReference>
<accession>A0A371D505</accession>
<dbReference type="AlphaFoldDB" id="A0A371D505"/>
<dbReference type="InterPro" id="IPR041078">
    <property type="entry name" value="Plavaka"/>
</dbReference>
<dbReference type="EMBL" id="KZ857417">
    <property type="protein sequence ID" value="RDX47624.1"/>
    <property type="molecule type" value="Genomic_DNA"/>
</dbReference>
<name>A0A371D505_9APHY</name>